<dbReference type="InterPro" id="IPR000538">
    <property type="entry name" value="Link_dom"/>
</dbReference>
<feature type="disulfide bond" evidence="22">
    <location>
        <begin position="1187"/>
        <end position="1196"/>
    </location>
</feature>
<dbReference type="PRINTS" id="PR01265">
    <property type="entry name" value="LINKMODULE"/>
</dbReference>
<comment type="function">
    <text evidence="17">May play a role in intercellular signaling and in connecting cells with the extracellular matrix. May take part in the regulation of cell motility, growth and differentiation. Binds hyaluronic acid.</text>
</comment>
<dbReference type="PROSITE" id="PS01241">
    <property type="entry name" value="LINK_1"/>
    <property type="match status" value="2"/>
</dbReference>
<accession>A0A553Q1P9</accession>
<feature type="region of interest" description="Disordered" evidence="25">
    <location>
        <begin position="857"/>
        <end position="935"/>
    </location>
</feature>
<dbReference type="PANTHER" id="PTHR22804">
    <property type="entry name" value="AGGRECAN/VERSICAN PROTEOGLYCAN"/>
    <property type="match status" value="1"/>
</dbReference>
<comment type="subcellular location">
    <subcellularLocation>
        <location evidence="1">Cell projection</location>
        <location evidence="1">Cilium</location>
        <location evidence="1">Photoreceptor outer segment</location>
    </subcellularLocation>
    <subcellularLocation>
        <location evidence="2">Secreted</location>
        <location evidence="2">Extracellular space</location>
        <location evidence="2">Extracellular matrix</location>
        <location evidence="2">Interphotoreceptor matrix</location>
    </subcellularLocation>
</comment>
<dbReference type="GO" id="GO:0072534">
    <property type="term" value="C:perineuronal net"/>
    <property type="evidence" value="ECO:0007669"/>
    <property type="project" value="TreeGrafter"/>
</dbReference>
<dbReference type="CDD" id="cd00054">
    <property type="entry name" value="EGF_CA"/>
    <property type="match status" value="2"/>
</dbReference>
<feature type="domain" description="Link" evidence="30">
    <location>
        <begin position="230"/>
        <end position="325"/>
    </location>
</feature>
<keyword evidence="12 22" id="KW-1015">Disulfide bond</keyword>
<evidence type="ECO:0000256" key="5">
    <source>
        <dbReference type="ARBA" id="ARBA00022536"/>
    </source>
</evidence>
<dbReference type="GO" id="GO:0005509">
    <property type="term" value="F:calcium ion binding"/>
    <property type="evidence" value="ECO:0007669"/>
    <property type="project" value="InterPro"/>
</dbReference>
<gene>
    <name evidence="31" type="ORF">DNTS_030093</name>
</gene>
<dbReference type="EMBL" id="SRMA01026446">
    <property type="protein sequence ID" value="TRY83863.1"/>
    <property type="molecule type" value="Genomic_DNA"/>
</dbReference>
<dbReference type="Gene3D" id="3.10.100.10">
    <property type="entry name" value="Mannose-Binding Protein A, subunit A"/>
    <property type="match status" value="3"/>
</dbReference>
<feature type="compositionally biased region" description="Polar residues" evidence="25">
    <location>
        <begin position="894"/>
        <end position="908"/>
    </location>
</feature>
<feature type="disulfide bond" evidence="24">
    <location>
        <begin position="276"/>
        <end position="297"/>
    </location>
</feature>
<dbReference type="SMART" id="SM00445">
    <property type="entry name" value="LINK"/>
    <property type="match status" value="2"/>
</dbReference>
<dbReference type="PROSITE" id="PS01186">
    <property type="entry name" value="EGF_2"/>
    <property type="match status" value="1"/>
</dbReference>
<dbReference type="Pfam" id="PF07686">
    <property type="entry name" value="V-set"/>
    <property type="match status" value="1"/>
</dbReference>
<feature type="region of interest" description="Disordered" evidence="25">
    <location>
        <begin position="430"/>
        <end position="490"/>
    </location>
</feature>
<keyword evidence="4" id="KW-0272">Extracellular matrix</keyword>
<feature type="compositionally biased region" description="Polar residues" evidence="25">
    <location>
        <begin position="603"/>
        <end position="616"/>
    </location>
</feature>
<name>A0A553Q1P9_9TELE</name>
<dbReference type="PROSITE" id="PS00010">
    <property type="entry name" value="ASX_HYDROXYL"/>
    <property type="match status" value="1"/>
</dbReference>
<evidence type="ECO:0000256" key="15">
    <source>
        <dbReference type="ARBA" id="ARBA00023290"/>
    </source>
</evidence>
<evidence type="ECO:0000256" key="7">
    <source>
        <dbReference type="ARBA" id="ARBA00022729"/>
    </source>
</evidence>
<keyword evidence="8" id="KW-0430">Lectin</keyword>
<evidence type="ECO:0000256" key="17">
    <source>
        <dbReference type="ARBA" id="ARBA00043896"/>
    </source>
</evidence>
<feature type="disulfide bond" evidence="24">
    <location>
        <begin position="372"/>
        <end position="393"/>
    </location>
</feature>
<keyword evidence="10" id="KW-0106">Calcium</keyword>
<feature type="domain" description="C-type lectin" evidence="27">
    <location>
        <begin position="1210"/>
        <end position="1324"/>
    </location>
</feature>
<keyword evidence="5 22" id="KW-0245">EGF-like domain</keyword>
<dbReference type="InterPro" id="IPR003599">
    <property type="entry name" value="Ig_sub"/>
</dbReference>
<dbReference type="CDD" id="cd00033">
    <property type="entry name" value="CCP"/>
    <property type="match status" value="1"/>
</dbReference>
<evidence type="ECO:0000256" key="10">
    <source>
        <dbReference type="ARBA" id="ARBA00022837"/>
    </source>
</evidence>
<dbReference type="InterPro" id="IPR018097">
    <property type="entry name" value="EGF_Ca-bd_CS"/>
</dbReference>
<dbReference type="Gene3D" id="2.10.70.10">
    <property type="entry name" value="Complement Module, domain 1"/>
    <property type="match status" value="1"/>
</dbReference>
<evidence type="ECO:0000256" key="9">
    <source>
        <dbReference type="ARBA" id="ARBA00022737"/>
    </source>
</evidence>
<proteinExistence type="predicted"/>
<dbReference type="Pfam" id="PF00008">
    <property type="entry name" value="EGF"/>
    <property type="match status" value="1"/>
</dbReference>
<dbReference type="Pfam" id="PF00193">
    <property type="entry name" value="Xlink"/>
    <property type="match status" value="2"/>
</dbReference>
<dbReference type="GO" id="GO:0005615">
    <property type="term" value="C:extracellular space"/>
    <property type="evidence" value="ECO:0007669"/>
    <property type="project" value="TreeGrafter"/>
</dbReference>
<keyword evidence="14" id="KW-0966">Cell projection</keyword>
<evidence type="ECO:0000256" key="24">
    <source>
        <dbReference type="PROSITE-ProRule" id="PRU00323"/>
    </source>
</evidence>
<evidence type="ECO:0000259" key="28">
    <source>
        <dbReference type="PROSITE" id="PS50835"/>
    </source>
</evidence>
<dbReference type="CDD" id="cd03520">
    <property type="entry name" value="Link_domain_CSPGs_modules_2_4"/>
    <property type="match status" value="1"/>
</dbReference>
<dbReference type="PROSITE" id="PS50835">
    <property type="entry name" value="IG_LIKE"/>
    <property type="match status" value="1"/>
</dbReference>
<evidence type="ECO:0000256" key="13">
    <source>
        <dbReference type="ARBA" id="ARBA00023180"/>
    </source>
</evidence>
<dbReference type="InterPro" id="IPR000152">
    <property type="entry name" value="EGF-type_Asp/Asn_hydroxyl_site"/>
</dbReference>
<dbReference type="GO" id="GO:0005540">
    <property type="term" value="F:hyaluronic acid binding"/>
    <property type="evidence" value="ECO:0007669"/>
    <property type="project" value="UniProtKB-KW"/>
</dbReference>
<dbReference type="GO" id="GO:0030246">
    <property type="term" value="F:carbohydrate binding"/>
    <property type="evidence" value="ECO:0007669"/>
    <property type="project" value="UniProtKB-KW"/>
</dbReference>
<keyword evidence="11" id="KW-0654">Proteoglycan</keyword>
<evidence type="ECO:0000256" key="11">
    <source>
        <dbReference type="ARBA" id="ARBA00022974"/>
    </source>
</evidence>
<dbReference type="SUPFAM" id="SSF56436">
    <property type="entry name" value="C-type lectin-like"/>
    <property type="match status" value="3"/>
</dbReference>
<dbReference type="GO" id="GO:0001750">
    <property type="term" value="C:photoreceptor outer segment"/>
    <property type="evidence" value="ECO:0007669"/>
    <property type="project" value="UniProtKB-SubCell"/>
</dbReference>
<evidence type="ECO:0000256" key="18">
    <source>
        <dbReference type="ARBA" id="ARBA00044099"/>
    </source>
</evidence>
<reference evidence="31 32" key="1">
    <citation type="journal article" date="2019" name="Sci. Data">
        <title>Hybrid genome assembly and annotation of Danionella translucida.</title>
        <authorList>
            <person name="Kadobianskyi M."/>
            <person name="Schulze L."/>
            <person name="Schuelke M."/>
            <person name="Judkewitz B."/>
        </authorList>
    </citation>
    <scope>NUCLEOTIDE SEQUENCE [LARGE SCALE GENOMIC DNA]</scope>
    <source>
        <strain evidence="31 32">Bolton</strain>
    </source>
</reference>
<comment type="caution">
    <text evidence="22">Lacks conserved residue(s) required for the propagation of feature annotation.</text>
</comment>
<dbReference type="InterPro" id="IPR016186">
    <property type="entry name" value="C-type_lectin-like/link_sf"/>
</dbReference>
<dbReference type="InterPro" id="IPR013106">
    <property type="entry name" value="Ig_V-set"/>
</dbReference>
<evidence type="ECO:0000256" key="25">
    <source>
        <dbReference type="SAM" id="MobiDB-lite"/>
    </source>
</evidence>
<dbReference type="GO" id="GO:0033165">
    <property type="term" value="C:interphotoreceptor matrix"/>
    <property type="evidence" value="ECO:0007669"/>
    <property type="project" value="UniProtKB-SubCell"/>
</dbReference>
<dbReference type="CDD" id="cd03517">
    <property type="entry name" value="Link_domain_CSPGs_modules_1_3"/>
    <property type="match status" value="1"/>
</dbReference>
<feature type="disulfide bond" evidence="23">
    <location>
        <begin position="1359"/>
        <end position="1386"/>
    </location>
</feature>
<dbReference type="PROSITE" id="PS50963">
    <property type="entry name" value="LINK_2"/>
    <property type="match status" value="2"/>
</dbReference>
<feature type="domain" description="EGF-like" evidence="26">
    <location>
        <begin position="1161"/>
        <end position="1197"/>
    </location>
</feature>
<dbReference type="GO" id="GO:0007155">
    <property type="term" value="P:cell adhesion"/>
    <property type="evidence" value="ECO:0007669"/>
    <property type="project" value="InterPro"/>
</dbReference>
<keyword evidence="6 23" id="KW-0768">Sushi</keyword>
<dbReference type="PROSITE" id="PS00022">
    <property type="entry name" value="EGF_1"/>
    <property type="match status" value="2"/>
</dbReference>
<feature type="region of interest" description="Disordered" evidence="25">
    <location>
        <begin position="1077"/>
        <end position="1100"/>
    </location>
</feature>
<feature type="region of interest" description="Disordered" evidence="25">
    <location>
        <begin position="792"/>
        <end position="811"/>
    </location>
</feature>
<feature type="disulfide bond" evidence="22">
    <location>
        <begin position="1149"/>
        <end position="1158"/>
    </location>
</feature>
<feature type="region of interest" description="Disordered" evidence="25">
    <location>
        <begin position="1400"/>
        <end position="1431"/>
    </location>
</feature>
<dbReference type="PROSITE" id="PS50041">
    <property type="entry name" value="C_TYPE_LECTIN_2"/>
    <property type="match status" value="1"/>
</dbReference>
<evidence type="ECO:0000313" key="31">
    <source>
        <dbReference type="EMBL" id="TRY83863.1"/>
    </source>
</evidence>
<dbReference type="CDD" id="cd03588">
    <property type="entry name" value="CLECT_CSPGs"/>
    <property type="match status" value="1"/>
</dbReference>
<dbReference type="GO" id="GO:0001501">
    <property type="term" value="P:skeletal system development"/>
    <property type="evidence" value="ECO:0007669"/>
    <property type="project" value="TreeGrafter"/>
</dbReference>
<dbReference type="InterPro" id="IPR050691">
    <property type="entry name" value="Hyaluronan_bind_Proteoglycan"/>
</dbReference>
<evidence type="ECO:0000256" key="23">
    <source>
        <dbReference type="PROSITE-ProRule" id="PRU00302"/>
    </source>
</evidence>
<evidence type="ECO:0000256" key="21">
    <source>
        <dbReference type="ARBA" id="ARBA00044266"/>
    </source>
</evidence>
<dbReference type="FunFam" id="3.10.100.10:FF:000003">
    <property type="entry name" value="Versican core protein"/>
    <property type="match status" value="1"/>
</dbReference>
<dbReference type="InterPro" id="IPR000436">
    <property type="entry name" value="Sushi_SCR_CCP_dom"/>
</dbReference>
<evidence type="ECO:0000256" key="6">
    <source>
        <dbReference type="ARBA" id="ARBA00022659"/>
    </source>
</evidence>
<feature type="domain" description="Sushi" evidence="29">
    <location>
        <begin position="1328"/>
        <end position="1388"/>
    </location>
</feature>
<evidence type="ECO:0000313" key="32">
    <source>
        <dbReference type="Proteomes" id="UP000316079"/>
    </source>
</evidence>
<dbReference type="InterPro" id="IPR036179">
    <property type="entry name" value="Ig-like_dom_sf"/>
</dbReference>
<dbReference type="SMART" id="SM00034">
    <property type="entry name" value="CLECT"/>
    <property type="match status" value="1"/>
</dbReference>
<feature type="region of interest" description="Disordered" evidence="25">
    <location>
        <begin position="601"/>
        <end position="620"/>
    </location>
</feature>
<keyword evidence="15" id="KW-0373">Hyaluronic acid</keyword>
<dbReference type="SMART" id="SM00032">
    <property type="entry name" value="CCP"/>
    <property type="match status" value="1"/>
</dbReference>
<dbReference type="PROSITE" id="PS50923">
    <property type="entry name" value="SUSHI"/>
    <property type="match status" value="1"/>
</dbReference>
<evidence type="ECO:0000256" key="20">
    <source>
        <dbReference type="ARBA" id="ARBA00044263"/>
    </source>
</evidence>
<keyword evidence="3" id="KW-0964">Secreted</keyword>
<evidence type="ECO:0000256" key="19">
    <source>
        <dbReference type="ARBA" id="ARBA00044230"/>
    </source>
</evidence>
<feature type="domain" description="EGF-like" evidence="26">
    <location>
        <begin position="1123"/>
        <end position="1159"/>
    </location>
</feature>
<comment type="caution">
    <text evidence="31">The sequence shown here is derived from an EMBL/GenBank/DDBJ whole genome shotgun (WGS) entry which is preliminary data.</text>
</comment>
<keyword evidence="9" id="KW-0677">Repeat</keyword>
<evidence type="ECO:0000256" key="8">
    <source>
        <dbReference type="ARBA" id="ARBA00022734"/>
    </source>
</evidence>
<dbReference type="GO" id="GO:0007417">
    <property type="term" value="P:central nervous system development"/>
    <property type="evidence" value="ECO:0007669"/>
    <property type="project" value="TreeGrafter"/>
</dbReference>
<keyword evidence="7" id="KW-0732">Signal</keyword>
<dbReference type="InterPro" id="IPR016187">
    <property type="entry name" value="CTDL_fold"/>
</dbReference>
<dbReference type="Gene3D" id="2.10.25.10">
    <property type="entry name" value="Laminin"/>
    <property type="match status" value="2"/>
</dbReference>
<dbReference type="InterPro" id="IPR018378">
    <property type="entry name" value="C-type_lectin_CS"/>
</dbReference>
<dbReference type="InterPro" id="IPR035976">
    <property type="entry name" value="Sushi/SCR/CCP_sf"/>
</dbReference>
<dbReference type="STRING" id="623744.A0A553Q1P9"/>
<dbReference type="InterPro" id="IPR001881">
    <property type="entry name" value="EGF-like_Ca-bd_dom"/>
</dbReference>
<feature type="compositionally biased region" description="Acidic residues" evidence="25">
    <location>
        <begin position="879"/>
        <end position="891"/>
    </location>
</feature>
<evidence type="ECO:0000259" key="30">
    <source>
        <dbReference type="PROSITE" id="PS50963"/>
    </source>
</evidence>
<keyword evidence="16" id="KW-0393">Immunoglobulin domain</keyword>
<dbReference type="Pfam" id="PF00059">
    <property type="entry name" value="Lectin_C"/>
    <property type="match status" value="1"/>
</dbReference>
<evidence type="ECO:0000259" key="26">
    <source>
        <dbReference type="PROSITE" id="PS50026"/>
    </source>
</evidence>
<organism evidence="31 32">
    <name type="scientific">Danionella cerebrum</name>
    <dbReference type="NCBI Taxonomy" id="2873325"/>
    <lineage>
        <taxon>Eukaryota</taxon>
        <taxon>Metazoa</taxon>
        <taxon>Chordata</taxon>
        <taxon>Craniata</taxon>
        <taxon>Vertebrata</taxon>
        <taxon>Euteleostomi</taxon>
        <taxon>Actinopterygii</taxon>
        <taxon>Neopterygii</taxon>
        <taxon>Teleostei</taxon>
        <taxon>Ostariophysi</taxon>
        <taxon>Cypriniformes</taxon>
        <taxon>Danionidae</taxon>
        <taxon>Danioninae</taxon>
        <taxon>Danionella</taxon>
    </lineage>
</organism>
<feature type="region of interest" description="Disordered" evidence="25">
    <location>
        <begin position="522"/>
        <end position="571"/>
    </location>
</feature>
<dbReference type="InterPro" id="IPR000742">
    <property type="entry name" value="EGF"/>
</dbReference>
<dbReference type="FunFam" id="2.10.70.10:FF:000003">
    <property type="entry name" value="Versican core protein"/>
    <property type="match status" value="1"/>
</dbReference>
<dbReference type="GO" id="GO:1901222">
    <property type="term" value="P:regulation of non-canonical NF-kappaB signal transduction"/>
    <property type="evidence" value="ECO:0007669"/>
    <property type="project" value="UniProtKB-ARBA"/>
</dbReference>
<dbReference type="PROSITE" id="PS01187">
    <property type="entry name" value="EGF_CA"/>
    <property type="match status" value="1"/>
</dbReference>
<dbReference type="SMART" id="SM00409">
    <property type="entry name" value="IG"/>
    <property type="match status" value="1"/>
</dbReference>
<dbReference type="SUPFAM" id="SSF57196">
    <property type="entry name" value="EGF/Laminin"/>
    <property type="match status" value="1"/>
</dbReference>
<dbReference type="PROSITE" id="PS50026">
    <property type="entry name" value="EGF_3"/>
    <property type="match status" value="2"/>
</dbReference>
<feature type="compositionally biased region" description="Basic and acidic residues" evidence="25">
    <location>
        <begin position="869"/>
        <end position="878"/>
    </location>
</feature>
<dbReference type="OrthoDB" id="441660at2759"/>
<evidence type="ECO:0000259" key="27">
    <source>
        <dbReference type="PROSITE" id="PS50041"/>
    </source>
</evidence>
<evidence type="ECO:0000256" key="2">
    <source>
        <dbReference type="ARBA" id="ARBA00004593"/>
    </source>
</evidence>
<dbReference type="SUPFAM" id="SSF57535">
    <property type="entry name" value="Complement control module/SCR domain"/>
    <property type="match status" value="1"/>
</dbReference>
<dbReference type="InterPro" id="IPR001304">
    <property type="entry name" value="C-type_lectin-like"/>
</dbReference>
<dbReference type="SMART" id="SM00181">
    <property type="entry name" value="EGF"/>
    <property type="match status" value="2"/>
</dbReference>
<feature type="compositionally biased region" description="Low complexity" evidence="25">
    <location>
        <begin position="1400"/>
        <end position="1409"/>
    </location>
</feature>
<keyword evidence="32" id="KW-1185">Reference proteome</keyword>
<dbReference type="InterPro" id="IPR007110">
    <property type="entry name" value="Ig-like_dom"/>
</dbReference>
<evidence type="ECO:0000256" key="22">
    <source>
        <dbReference type="PROSITE-ProRule" id="PRU00076"/>
    </source>
</evidence>
<dbReference type="Pfam" id="PF00084">
    <property type="entry name" value="Sushi"/>
    <property type="match status" value="1"/>
</dbReference>
<dbReference type="Gene3D" id="2.60.40.10">
    <property type="entry name" value="Immunoglobulins"/>
    <property type="match status" value="1"/>
</dbReference>
<dbReference type="GO" id="GO:0005886">
    <property type="term" value="C:plasma membrane"/>
    <property type="evidence" value="ECO:0007669"/>
    <property type="project" value="UniProtKB-ARBA"/>
</dbReference>
<dbReference type="PROSITE" id="PS00615">
    <property type="entry name" value="C_TYPE_LECTIN_1"/>
    <property type="match status" value="1"/>
</dbReference>
<dbReference type="Proteomes" id="UP000316079">
    <property type="component" value="Unassembled WGS sequence"/>
</dbReference>
<sequence>GRSAPPLTDESLGGQQAGDVNLQPAHVSSLSEQGIGGGGKALQSAGDSLRPGGSGIIEPVSGENFNWMVLEMFLNVKLIFYFVCVCSAFTLDDPVRRMRVIRSSPRVHGSLAETVVLPCRFSILPPATASSIFSIFTSFSSASQPDRLRIKWTKLLGHVETTVIVAQDGIIKMGPEFKGRVSVPSRPDEAGDASLKISRIKASDAGIYRCEVMHGIEDTQDSIFLDVSGVVFHYRASSSRYTLDFDRAKQICADVDASIATPEQLQAAYEDGFDQCDAGWLADQSVRYPITKPRNGCHGDKLLKPGIRTYGVRNSSEMYDVYCYAGKLQGEVFFVSDQLSWPESRLECFSRGAVLASPGHLHSAWRNGLDRCDFGWLSDGSARYPVSVPRMQCGRGQLGVRTMYRFANQTGFPLPSQKMGSYCFKGWDPTPAPPKSQISPETPQISSLKKTSSTAPGETSEDPPSTFSTSMTPRIPSSSESTVFTPADSTTVSDLATTTILSDYEDNSFLVEGEPIFSLQVPSVSPTTEMPILPHSDLSKQLPDQRSPDNEDPLDTPHEFSGAEGSSSGNMETIVNPASIVLVTPFPEDPEKPKIVYKEDETSQNMTDVESSSITSGLGEVVAPGDKTKDASSRVDINLLFVDITDANHTVDAVLKALMEQHTHNIFTPIENESRLGSGDLEAHPSTTITPELRFINGKHDLTLKPDAEQIQEARGDQFDTVMPPTEEMIPDDELEILTQDAGVTLSSMLDISDTMIISAESQFMTPSPETVTELPAFPSKSPVLSFSVPVHEDGSGMSPTDDEEEMPSFEGSADDVISLTSSTPLDIIATDETELAQTEITTPAYGVHCSTKRPLEIPKISTDTHSSNVEKETKSEREDFEGSTSTEEDSSGQGVDSSEDATTTPSSLPKDPREPVSLDLPSTKPTNSSESLIFVPEVDKDISTAFPISEDVSSGEQPTEEISEPPTAASLFNQQETRVPAYDEATKVFEGSADDHAPMATPSSENNILTTDRAMMSSSQETLLVKQGYSEEKTTLAEYSETTDTPVKSSTLLFIVDPDQILDIPTEILPTAKEIAPDYDDDKGSSIVEGQPPSREELTTKTADVWTDSSYTVERYLENLQDHTICTIDQCENGGTCLTNGKRNVCVCPRGFNGVHCENDVDECQSNPCRNGATCIDGPNSFHCVCLPSYSGALCEQDTEVCDFGWNKFQSHCYRYFTHRRTWEAAERECRLQGGHLTSVLTHEEQLFVNRLGHDYQWIGLNDKMFNNDFRWTDGHPMQFENWRAGQPDNFFSSGEDCVVMIWHEDGQWNDVPCNYHLTFTCKRGTVSCGQPPVVKDAQIYGTMKPRYEVNSLVRYHCKQGFIQRHVPTIRCREDGFWDQPKITCLNPTTFQKMYAHKNQNNNYSNNSKRVHSESKYDQPWSKTAEESTH</sequence>
<dbReference type="FunFam" id="3.10.100.10:FF:000002">
    <property type="entry name" value="Hyaluronan proteoglycan link protein 1"/>
    <property type="match status" value="1"/>
</dbReference>
<protein>
    <recommendedName>
        <fullName evidence="18">Versican core protein</fullName>
    </recommendedName>
    <alternativeName>
        <fullName evidence="19">Chondroitin sulfate proteoglycan core protein 2</fullName>
    </alternativeName>
    <alternativeName>
        <fullName evidence="20">Large fibroblast proteoglycan</fullName>
    </alternativeName>
    <alternativeName>
        <fullName evidence="21">PG-M</fullName>
    </alternativeName>
</protein>
<dbReference type="SUPFAM" id="SSF48726">
    <property type="entry name" value="Immunoglobulin"/>
    <property type="match status" value="1"/>
</dbReference>
<evidence type="ECO:0000256" key="16">
    <source>
        <dbReference type="ARBA" id="ARBA00023319"/>
    </source>
</evidence>
<dbReference type="InterPro" id="IPR013783">
    <property type="entry name" value="Ig-like_fold"/>
</dbReference>
<evidence type="ECO:0000256" key="1">
    <source>
        <dbReference type="ARBA" id="ARBA00004504"/>
    </source>
</evidence>
<evidence type="ECO:0000256" key="4">
    <source>
        <dbReference type="ARBA" id="ARBA00022530"/>
    </source>
</evidence>
<evidence type="ECO:0000256" key="14">
    <source>
        <dbReference type="ARBA" id="ARBA00023273"/>
    </source>
</evidence>
<dbReference type="InterPro" id="IPR033987">
    <property type="entry name" value="CSPG_CTLD"/>
</dbReference>
<dbReference type="FunFam" id="2.10.25.10:FF:000472">
    <property type="entry name" value="Uncharacterized protein, isoform A"/>
    <property type="match status" value="1"/>
</dbReference>
<dbReference type="GO" id="GO:0045202">
    <property type="term" value="C:synapse"/>
    <property type="evidence" value="ECO:0007669"/>
    <property type="project" value="TreeGrafter"/>
</dbReference>
<dbReference type="GO" id="GO:0002052">
    <property type="term" value="P:positive regulation of neuroblast proliferation"/>
    <property type="evidence" value="ECO:0007669"/>
    <property type="project" value="TreeGrafter"/>
</dbReference>
<evidence type="ECO:0000259" key="29">
    <source>
        <dbReference type="PROSITE" id="PS50923"/>
    </source>
</evidence>
<feature type="domain" description="Link" evidence="30">
    <location>
        <begin position="326"/>
        <end position="425"/>
    </location>
</feature>
<dbReference type="SMART" id="SM00179">
    <property type="entry name" value="EGF_CA"/>
    <property type="match status" value="1"/>
</dbReference>
<dbReference type="GO" id="GO:0010001">
    <property type="term" value="P:glial cell differentiation"/>
    <property type="evidence" value="ECO:0007669"/>
    <property type="project" value="TreeGrafter"/>
</dbReference>
<feature type="disulfide bond" evidence="23">
    <location>
        <begin position="1330"/>
        <end position="1373"/>
    </location>
</feature>
<feature type="domain" description="Ig-like" evidence="28">
    <location>
        <begin position="94"/>
        <end position="228"/>
    </location>
</feature>
<dbReference type="PANTHER" id="PTHR22804:SF6">
    <property type="entry name" value="VERSICAN CORE PROTEIN"/>
    <property type="match status" value="1"/>
</dbReference>
<feature type="non-terminal residue" evidence="31">
    <location>
        <position position="1"/>
    </location>
</feature>
<feature type="compositionally biased region" description="Polar residues" evidence="25">
    <location>
        <begin position="436"/>
        <end position="490"/>
    </location>
</feature>
<evidence type="ECO:0000256" key="12">
    <source>
        <dbReference type="ARBA" id="ARBA00023157"/>
    </source>
</evidence>
<dbReference type="GO" id="GO:0060218">
    <property type="term" value="P:hematopoietic stem cell differentiation"/>
    <property type="evidence" value="ECO:0007669"/>
    <property type="project" value="UniProtKB-ARBA"/>
</dbReference>
<evidence type="ECO:0000256" key="3">
    <source>
        <dbReference type="ARBA" id="ARBA00022525"/>
    </source>
</evidence>
<keyword evidence="13" id="KW-0325">Glycoprotein</keyword>